<sequence>MSAVEELAQICATLPAQKVEELVDFARFLQTRTAESPDDAAWEKIIADPKPRPKFQAFMEAALAEGPSEPLNPDKL</sequence>
<dbReference type="EMBL" id="ABVL01000010">
    <property type="protein sequence ID" value="EDY18974.1"/>
    <property type="molecule type" value="Genomic_DNA"/>
</dbReference>
<dbReference type="STRING" id="497964.CfE428DRAFT_3632"/>
<reference evidence="1 2" key="1">
    <citation type="journal article" date="2011" name="J. Bacteriol.">
        <title>Genome sequence of Chthoniobacter flavus Ellin428, an aerobic heterotrophic soil bacterium.</title>
        <authorList>
            <person name="Kant R."/>
            <person name="van Passel M.W."/>
            <person name="Palva A."/>
            <person name="Lucas S."/>
            <person name="Lapidus A."/>
            <person name="Glavina Del Rio T."/>
            <person name="Dalin E."/>
            <person name="Tice H."/>
            <person name="Bruce D."/>
            <person name="Goodwin L."/>
            <person name="Pitluck S."/>
            <person name="Larimer F.W."/>
            <person name="Land M.L."/>
            <person name="Hauser L."/>
            <person name="Sangwan P."/>
            <person name="de Vos W.M."/>
            <person name="Janssen P.H."/>
            <person name="Smidt H."/>
        </authorList>
    </citation>
    <scope>NUCLEOTIDE SEQUENCE [LARGE SCALE GENOMIC DNA]</scope>
    <source>
        <strain evidence="1 2">Ellin428</strain>
    </source>
</reference>
<protein>
    <recommendedName>
        <fullName evidence="3">DUF2281 domain-containing protein</fullName>
    </recommendedName>
</protein>
<keyword evidence="2" id="KW-1185">Reference proteome</keyword>
<evidence type="ECO:0008006" key="3">
    <source>
        <dbReference type="Google" id="ProtNLM"/>
    </source>
</evidence>
<organism evidence="1 2">
    <name type="scientific">Chthoniobacter flavus Ellin428</name>
    <dbReference type="NCBI Taxonomy" id="497964"/>
    <lineage>
        <taxon>Bacteria</taxon>
        <taxon>Pseudomonadati</taxon>
        <taxon>Verrucomicrobiota</taxon>
        <taxon>Spartobacteria</taxon>
        <taxon>Chthoniobacterales</taxon>
        <taxon>Chthoniobacteraceae</taxon>
        <taxon>Chthoniobacter</taxon>
    </lineage>
</organism>
<dbReference type="AlphaFoldDB" id="B4D3Z4"/>
<proteinExistence type="predicted"/>
<dbReference type="RefSeq" id="WP_006980957.1">
    <property type="nucleotide sequence ID" value="NZ_ABVL01000010.1"/>
</dbReference>
<comment type="caution">
    <text evidence="1">The sequence shown here is derived from an EMBL/GenBank/DDBJ whole genome shotgun (WGS) entry which is preliminary data.</text>
</comment>
<evidence type="ECO:0000313" key="2">
    <source>
        <dbReference type="Proteomes" id="UP000005824"/>
    </source>
</evidence>
<name>B4D3Z4_9BACT</name>
<accession>B4D3Z4</accession>
<gene>
    <name evidence="1" type="ORF">CfE428DRAFT_3632</name>
</gene>
<dbReference type="Proteomes" id="UP000005824">
    <property type="component" value="Unassembled WGS sequence"/>
</dbReference>
<evidence type="ECO:0000313" key="1">
    <source>
        <dbReference type="EMBL" id="EDY18974.1"/>
    </source>
</evidence>
<dbReference type="InParanoid" id="B4D3Z4"/>